<dbReference type="AlphaFoldDB" id="A0A4W5JQS8"/>
<proteinExistence type="predicted"/>
<reference evidence="1" key="2">
    <citation type="submission" date="2025-08" db="UniProtKB">
        <authorList>
            <consortium name="Ensembl"/>
        </authorList>
    </citation>
    <scope>IDENTIFICATION</scope>
</reference>
<evidence type="ECO:0000313" key="1">
    <source>
        <dbReference type="Ensembl" id="ENSHHUP00000006007.1"/>
    </source>
</evidence>
<dbReference type="Proteomes" id="UP000314982">
    <property type="component" value="Unassembled WGS sequence"/>
</dbReference>
<keyword evidence="2" id="KW-1185">Reference proteome</keyword>
<reference evidence="2" key="1">
    <citation type="submission" date="2018-06" db="EMBL/GenBank/DDBJ databases">
        <title>Genome assembly of Danube salmon.</title>
        <authorList>
            <person name="Macqueen D.J."/>
            <person name="Gundappa M.K."/>
        </authorList>
    </citation>
    <scope>NUCLEOTIDE SEQUENCE [LARGE SCALE GENOMIC DNA]</scope>
</reference>
<reference evidence="1" key="3">
    <citation type="submission" date="2025-09" db="UniProtKB">
        <authorList>
            <consortium name="Ensembl"/>
        </authorList>
    </citation>
    <scope>IDENTIFICATION</scope>
</reference>
<dbReference type="Ensembl" id="ENSHHUT00000006190.1">
    <property type="protein sequence ID" value="ENSHHUP00000006007.1"/>
    <property type="gene ID" value="ENSHHUG00000003706.1"/>
</dbReference>
<evidence type="ECO:0000313" key="2">
    <source>
        <dbReference type="Proteomes" id="UP000314982"/>
    </source>
</evidence>
<organism evidence="1 2">
    <name type="scientific">Hucho hucho</name>
    <name type="common">huchen</name>
    <dbReference type="NCBI Taxonomy" id="62062"/>
    <lineage>
        <taxon>Eukaryota</taxon>
        <taxon>Metazoa</taxon>
        <taxon>Chordata</taxon>
        <taxon>Craniata</taxon>
        <taxon>Vertebrata</taxon>
        <taxon>Euteleostomi</taxon>
        <taxon>Actinopterygii</taxon>
        <taxon>Neopterygii</taxon>
        <taxon>Teleostei</taxon>
        <taxon>Protacanthopterygii</taxon>
        <taxon>Salmoniformes</taxon>
        <taxon>Salmonidae</taxon>
        <taxon>Salmoninae</taxon>
        <taxon>Hucho</taxon>
    </lineage>
</organism>
<accession>A0A4W5JQS8</accession>
<protein>
    <submittedName>
        <fullName evidence="1">Uncharacterized protein</fullName>
    </submittedName>
</protein>
<name>A0A4W5JQS8_9TELE</name>
<sequence length="74" mass="8717">MSSLLFFPFIFTIFKKQDLTTFCLEKEAMEDTHNILSSLNAIQWNGIKHVVSLWLIPFHPTKYIDDEVVKDKKD</sequence>